<dbReference type="Proteomes" id="UP001596391">
    <property type="component" value="Unassembled WGS sequence"/>
</dbReference>
<dbReference type="PANTHER" id="PTHR33360">
    <property type="entry name" value="TRANSPOSASE FOR INSERTION SEQUENCE ELEMENT IS200"/>
    <property type="match status" value="1"/>
</dbReference>
<dbReference type="Gene3D" id="3.30.70.1290">
    <property type="entry name" value="Transposase IS200-like"/>
    <property type="match status" value="1"/>
</dbReference>
<reference evidence="3" key="1">
    <citation type="journal article" date="2019" name="Int. J. Syst. Evol. Microbiol.">
        <title>The Global Catalogue of Microorganisms (GCM) 10K type strain sequencing project: providing services to taxonomists for standard genome sequencing and annotation.</title>
        <authorList>
            <consortium name="The Broad Institute Genomics Platform"/>
            <consortium name="The Broad Institute Genome Sequencing Center for Infectious Disease"/>
            <person name="Wu L."/>
            <person name="Ma J."/>
        </authorList>
    </citation>
    <scope>NUCLEOTIDE SEQUENCE [LARGE SCALE GENOMIC DNA]</scope>
    <source>
        <strain evidence="3">CGMCC 1.16026</strain>
    </source>
</reference>
<evidence type="ECO:0000313" key="3">
    <source>
        <dbReference type="Proteomes" id="UP001596391"/>
    </source>
</evidence>
<accession>A0ABW1Z6N9</accession>
<dbReference type="EMBL" id="JBHSWI010000001">
    <property type="protein sequence ID" value="MFC6645017.1"/>
    <property type="molecule type" value="Genomic_DNA"/>
</dbReference>
<evidence type="ECO:0000313" key="2">
    <source>
        <dbReference type="EMBL" id="MFC6645017.1"/>
    </source>
</evidence>
<dbReference type="InterPro" id="IPR002686">
    <property type="entry name" value="Transposase_17"/>
</dbReference>
<dbReference type="PANTHER" id="PTHR33360:SF2">
    <property type="entry name" value="TRANSPOSASE FOR INSERTION SEQUENCE ELEMENT IS200"/>
    <property type="match status" value="1"/>
</dbReference>
<evidence type="ECO:0000259" key="1">
    <source>
        <dbReference type="SMART" id="SM01321"/>
    </source>
</evidence>
<organism evidence="2 3">
    <name type="scientific">Granulicella cerasi</name>
    <dbReference type="NCBI Taxonomy" id="741063"/>
    <lineage>
        <taxon>Bacteria</taxon>
        <taxon>Pseudomonadati</taxon>
        <taxon>Acidobacteriota</taxon>
        <taxon>Terriglobia</taxon>
        <taxon>Terriglobales</taxon>
        <taxon>Acidobacteriaceae</taxon>
        <taxon>Granulicella</taxon>
    </lineage>
</organism>
<name>A0ABW1Z6N9_9BACT</name>
<sequence length="148" mass="16939">MPRSLALVVIHVIFSTKDRTPILNDKVRPDLFAYLATVARNAGCECYRVGGVADHVHLAIRLLKQQTIAKLVEQLKTSSSRWLKTQGIPRFTWQIGYGAFSVGPADVDALLRYIDRQEEHHRAQTFRDEFSAFLRKYGLDATDEHLWD</sequence>
<dbReference type="Pfam" id="PF01797">
    <property type="entry name" value="Y1_Tnp"/>
    <property type="match status" value="1"/>
</dbReference>
<dbReference type="NCBIfam" id="NF033573">
    <property type="entry name" value="transpos_IS200"/>
    <property type="match status" value="1"/>
</dbReference>
<comment type="caution">
    <text evidence="2">The sequence shown here is derived from an EMBL/GenBank/DDBJ whole genome shotgun (WGS) entry which is preliminary data.</text>
</comment>
<gene>
    <name evidence="2" type="primary">tnpA</name>
    <name evidence="2" type="ORF">ACFQBQ_05300</name>
</gene>
<dbReference type="InterPro" id="IPR036515">
    <property type="entry name" value="Transposase_17_sf"/>
</dbReference>
<proteinExistence type="predicted"/>
<dbReference type="SUPFAM" id="SSF143422">
    <property type="entry name" value="Transposase IS200-like"/>
    <property type="match status" value="1"/>
</dbReference>
<protein>
    <submittedName>
        <fullName evidence="2">IS200/IS605 family transposase</fullName>
    </submittedName>
</protein>
<feature type="domain" description="Transposase IS200-like" evidence="1">
    <location>
        <begin position="5"/>
        <end position="117"/>
    </location>
</feature>
<keyword evidence="3" id="KW-1185">Reference proteome</keyword>
<dbReference type="SMART" id="SM01321">
    <property type="entry name" value="Y1_Tnp"/>
    <property type="match status" value="1"/>
</dbReference>
<dbReference type="RefSeq" id="WP_317890643.1">
    <property type="nucleotide sequence ID" value="NZ_JAGSYD010000003.1"/>
</dbReference>